<dbReference type="PANTHER" id="PTHR43026:SF1">
    <property type="entry name" value="2-HYDROXYACID DEHYDROGENASE HOMOLOG 1-RELATED"/>
    <property type="match status" value="1"/>
</dbReference>
<comment type="caution">
    <text evidence="7">The sequence shown here is derived from an EMBL/GenBank/DDBJ whole genome shotgun (WGS) entry which is preliminary data.</text>
</comment>
<dbReference type="PANTHER" id="PTHR43026">
    <property type="entry name" value="2-HYDROXYACID DEHYDROGENASE HOMOLOG 1-RELATED"/>
    <property type="match status" value="1"/>
</dbReference>
<keyword evidence="2 4" id="KW-0560">Oxidoreductase</keyword>
<name>A0ABY2QKM2_9SPHN</name>
<evidence type="ECO:0000256" key="1">
    <source>
        <dbReference type="ARBA" id="ARBA00005854"/>
    </source>
</evidence>
<dbReference type="SUPFAM" id="SSF52283">
    <property type="entry name" value="Formate/glycerate dehydrogenase catalytic domain-like"/>
    <property type="match status" value="1"/>
</dbReference>
<proteinExistence type="inferred from homology"/>
<dbReference type="InterPro" id="IPR006139">
    <property type="entry name" value="D-isomer_2_OHA_DH_cat_dom"/>
</dbReference>
<organism evidence="7 8">
    <name type="scientific">Sphingomonas olei</name>
    <dbReference type="NCBI Taxonomy" id="1886787"/>
    <lineage>
        <taxon>Bacteria</taxon>
        <taxon>Pseudomonadati</taxon>
        <taxon>Pseudomonadota</taxon>
        <taxon>Alphaproteobacteria</taxon>
        <taxon>Sphingomonadales</taxon>
        <taxon>Sphingomonadaceae</taxon>
        <taxon>Sphingomonas</taxon>
    </lineage>
</organism>
<reference evidence="7 8" key="1">
    <citation type="submission" date="2019-04" db="EMBL/GenBank/DDBJ databases">
        <title>Microbes associate with the intestines of laboratory mice.</title>
        <authorList>
            <person name="Navarre W."/>
            <person name="Wong E."/>
            <person name="Huang K.C."/>
            <person name="Tropini C."/>
            <person name="Ng K."/>
            <person name="Yu B."/>
        </authorList>
    </citation>
    <scope>NUCLEOTIDE SEQUENCE [LARGE SCALE GENOMIC DNA]</scope>
    <source>
        <strain evidence="7 8">NM83_B4-11</strain>
    </source>
</reference>
<dbReference type="CDD" id="cd12183">
    <property type="entry name" value="LDH_like_2"/>
    <property type="match status" value="1"/>
</dbReference>
<accession>A0ABY2QKM2</accession>
<keyword evidence="3" id="KW-0520">NAD</keyword>
<dbReference type="RefSeq" id="WP_046411401.1">
    <property type="nucleotide sequence ID" value="NZ_SSTI01000005.1"/>
</dbReference>
<keyword evidence="8" id="KW-1185">Reference proteome</keyword>
<dbReference type="PROSITE" id="PS00671">
    <property type="entry name" value="D_2_HYDROXYACID_DH_3"/>
    <property type="match status" value="1"/>
</dbReference>
<dbReference type="Pfam" id="PF02826">
    <property type="entry name" value="2-Hacid_dh_C"/>
    <property type="match status" value="1"/>
</dbReference>
<evidence type="ECO:0000256" key="4">
    <source>
        <dbReference type="RuleBase" id="RU003719"/>
    </source>
</evidence>
<dbReference type="Pfam" id="PF00389">
    <property type="entry name" value="2-Hacid_dh"/>
    <property type="match status" value="1"/>
</dbReference>
<gene>
    <name evidence="7" type="ORF">E5988_08590</name>
</gene>
<dbReference type="InterPro" id="IPR058205">
    <property type="entry name" value="D-LDH-like"/>
</dbReference>
<evidence type="ECO:0000256" key="3">
    <source>
        <dbReference type="ARBA" id="ARBA00023027"/>
    </source>
</evidence>
<evidence type="ECO:0000259" key="6">
    <source>
        <dbReference type="Pfam" id="PF02826"/>
    </source>
</evidence>
<feature type="domain" description="D-isomer specific 2-hydroxyacid dehydrogenase NAD-binding" evidence="6">
    <location>
        <begin position="112"/>
        <end position="299"/>
    </location>
</feature>
<evidence type="ECO:0000259" key="5">
    <source>
        <dbReference type="Pfam" id="PF00389"/>
    </source>
</evidence>
<dbReference type="InterPro" id="IPR036291">
    <property type="entry name" value="NAD(P)-bd_dom_sf"/>
</dbReference>
<dbReference type="InterPro" id="IPR029753">
    <property type="entry name" value="D-isomer_DH_CS"/>
</dbReference>
<sequence>MKIAVFSARSYDRTFLSQANERLGNQHELAFLEPRLEAKSATLAAGAPCVCAFVDDHLDAETLATLHDGGTRLVALRSAGYNNVDLAAARALGIVVARVPAYSPEAVAEHTVTLMLSLNRKIYRARDRVREGNFALDGLIGFNMQGRTVGIIGTGLIGLATARILAGFGCRLLASDPVHQPAFEALGGSYVEVPELLRESDIVTLHCPLTTTNHHLIDHATIAGMKRGAMLINTSRGGLIDTRAVINGLKSGAIGTLGLDVYEEEDGMFFSDQSNSMIQDDVFARLLTFPNVLVTGHQAFFTVEAMTSIAETTIRNVSTFEATGRPDHEVQAD</sequence>
<feature type="domain" description="D-isomer specific 2-hydroxyacid dehydrogenase catalytic" evidence="5">
    <location>
        <begin position="3"/>
        <end position="330"/>
    </location>
</feature>
<dbReference type="Proteomes" id="UP000308038">
    <property type="component" value="Unassembled WGS sequence"/>
</dbReference>
<protein>
    <submittedName>
        <fullName evidence="7">2-hydroxyacid dehydrogenase</fullName>
    </submittedName>
</protein>
<dbReference type="InterPro" id="IPR006140">
    <property type="entry name" value="D-isomer_DH_NAD-bd"/>
</dbReference>
<comment type="similarity">
    <text evidence="1 4">Belongs to the D-isomer specific 2-hydroxyacid dehydrogenase family.</text>
</comment>
<evidence type="ECO:0000313" key="7">
    <source>
        <dbReference type="EMBL" id="THG40219.1"/>
    </source>
</evidence>
<dbReference type="SUPFAM" id="SSF51735">
    <property type="entry name" value="NAD(P)-binding Rossmann-fold domains"/>
    <property type="match status" value="1"/>
</dbReference>
<dbReference type="Gene3D" id="3.40.50.720">
    <property type="entry name" value="NAD(P)-binding Rossmann-like Domain"/>
    <property type="match status" value="2"/>
</dbReference>
<dbReference type="EMBL" id="SSTI01000005">
    <property type="protein sequence ID" value="THG40219.1"/>
    <property type="molecule type" value="Genomic_DNA"/>
</dbReference>
<evidence type="ECO:0000256" key="2">
    <source>
        <dbReference type="ARBA" id="ARBA00023002"/>
    </source>
</evidence>
<dbReference type="PROSITE" id="PS00670">
    <property type="entry name" value="D_2_HYDROXYACID_DH_2"/>
    <property type="match status" value="1"/>
</dbReference>
<evidence type="ECO:0000313" key="8">
    <source>
        <dbReference type="Proteomes" id="UP000308038"/>
    </source>
</evidence>